<feature type="region of interest" description="Disordered" evidence="1">
    <location>
        <begin position="1"/>
        <end position="22"/>
    </location>
</feature>
<feature type="non-terminal residue" evidence="4">
    <location>
        <position position="1"/>
    </location>
</feature>
<evidence type="ECO:0000256" key="1">
    <source>
        <dbReference type="SAM" id="MobiDB-lite"/>
    </source>
</evidence>
<evidence type="ECO:0000313" key="5">
    <source>
        <dbReference type="Proteomes" id="UP000681720"/>
    </source>
</evidence>
<evidence type="ECO:0000313" key="2">
    <source>
        <dbReference type="EMBL" id="CAF4408273.1"/>
    </source>
</evidence>
<proteinExistence type="predicted"/>
<name>A0A8S3C6M2_9BILA</name>
<dbReference type="Proteomes" id="UP000681720">
    <property type="component" value="Unassembled WGS sequence"/>
</dbReference>
<evidence type="ECO:0000313" key="4">
    <source>
        <dbReference type="EMBL" id="CAF4866614.1"/>
    </source>
</evidence>
<evidence type="ECO:0000313" key="3">
    <source>
        <dbReference type="EMBL" id="CAF4508872.1"/>
    </source>
</evidence>
<dbReference type="AlphaFoldDB" id="A0A8S3C6M2"/>
<comment type="caution">
    <text evidence="4">The sequence shown here is derived from an EMBL/GenBank/DDBJ whole genome shotgun (WGS) entry which is preliminary data.</text>
</comment>
<dbReference type="Proteomes" id="UP000676336">
    <property type="component" value="Unassembled WGS sequence"/>
</dbReference>
<accession>A0A8S3C6M2</accession>
<dbReference type="EMBL" id="CAJOBH010057301">
    <property type="protein sequence ID" value="CAF4408273.1"/>
    <property type="molecule type" value="Genomic_DNA"/>
</dbReference>
<feature type="non-terminal residue" evidence="4">
    <location>
        <position position="59"/>
    </location>
</feature>
<dbReference type="EMBL" id="CAJOBJ010166521">
    <property type="protein sequence ID" value="CAF4866614.1"/>
    <property type="molecule type" value="Genomic_DNA"/>
</dbReference>
<protein>
    <submittedName>
        <fullName evidence="4">Uncharacterized protein</fullName>
    </submittedName>
</protein>
<reference evidence="4" key="1">
    <citation type="submission" date="2021-02" db="EMBL/GenBank/DDBJ databases">
        <authorList>
            <person name="Nowell W R."/>
        </authorList>
    </citation>
    <scope>NUCLEOTIDE SEQUENCE</scope>
</reference>
<sequence length="59" mass="6699">NDLAETDTRSPLGDVEGAIPQQWNDAHLDEDVRNERRLLREETNLSASSVILVRDLAKR</sequence>
<organism evidence="4 5">
    <name type="scientific">Rotaria magnacalcarata</name>
    <dbReference type="NCBI Taxonomy" id="392030"/>
    <lineage>
        <taxon>Eukaryota</taxon>
        <taxon>Metazoa</taxon>
        <taxon>Spiralia</taxon>
        <taxon>Gnathifera</taxon>
        <taxon>Rotifera</taxon>
        <taxon>Eurotatoria</taxon>
        <taxon>Bdelloidea</taxon>
        <taxon>Philodinida</taxon>
        <taxon>Philodinidae</taxon>
        <taxon>Rotaria</taxon>
    </lineage>
</organism>
<dbReference type="EMBL" id="CAJOBI010083655">
    <property type="protein sequence ID" value="CAF4508872.1"/>
    <property type="molecule type" value="Genomic_DNA"/>
</dbReference>
<dbReference type="Proteomes" id="UP000681967">
    <property type="component" value="Unassembled WGS sequence"/>
</dbReference>
<gene>
    <name evidence="2" type="ORF">BYL167_LOCUS31872</name>
    <name evidence="4" type="ORF">GIL414_LOCUS50162</name>
    <name evidence="3" type="ORF">SMN809_LOCUS35261</name>
</gene>